<keyword evidence="3" id="KW-1185">Reference proteome</keyword>
<proteinExistence type="predicted"/>
<reference evidence="2 3" key="1">
    <citation type="submission" date="2020-08" db="EMBL/GenBank/DDBJ databases">
        <title>Whole genome shotgun sequence of Actinocatenispora thailandica NBRC 105041.</title>
        <authorList>
            <person name="Komaki H."/>
            <person name="Tamura T."/>
        </authorList>
    </citation>
    <scope>NUCLEOTIDE SEQUENCE [LARGE SCALE GENOMIC DNA]</scope>
    <source>
        <strain evidence="2 3">NBRC 105041</strain>
    </source>
</reference>
<dbReference type="CDD" id="cd02440">
    <property type="entry name" value="AdoMet_MTases"/>
    <property type="match status" value="1"/>
</dbReference>
<dbReference type="Gene3D" id="3.40.50.150">
    <property type="entry name" value="Vaccinia Virus protein VP39"/>
    <property type="match status" value="1"/>
</dbReference>
<dbReference type="EMBL" id="AP023355">
    <property type="protein sequence ID" value="BCJ36516.1"/>
    <property type="molecule type" value="Genomic_DNA"/>
</dbReference>
<feature type="domain" description="Methyltransferase type 11" evidence="1">
    <location>
        <begin position="55"/>
        <end position="159"/>
    </location>
</feature>
<evidence type="ECO:0000313" key="2">
    <source>
        <dbReference type="EMBL" id="BCJ36516.1"/>
    </source>
</evidence>
<accession>A0A7R7HYE1</accession>
<dbReference type="KEGG" id="atl:Athai_40190"/>
<gene>
    <name evidence="2" type="ORF">Athai_40190</name>
</gene>
<dbReference type="InterPro" id="IPR013216">
    <property type="entry name" value="Methyltransf_11"/>
</dbReference>
<dbReference type="PANTHER" id="PTHR43460:SF1">
    <property type="entry name" value="METHYLTRANSFERASE TYPE 11 DOMAIN-CONTAINING PROTEIN"/>
    <property type="match status" value="1"/>
</dbReference>
<dbReference type="RefSeq" id="WP_203962880.1">
    <property type="nucleotide sequence ID" value="NZ_AP023355.1"/>
</dbReference>
<evidence type="ECO:0000259" key="1">
    <source>
        <dbReference type="Pfam" id="PF08241"/>
    </source>
</evidence>
<dbReference type="Pfam" id="PF08241">
    <property type="entry name" value="Methyltransf_11"/>
    <property type="match status" value="1"/>
</dbReference>
<name>A0A7R7HYE1_9ACTN</name>
<sequence length="270" mass="29670">MSIDMADTYIAEGLAADTAGWDFDRFASRMSTTPPPWEYGRLVDAAVGSGTNTLLDLGTGGGEWLSGWLSGRTAEHRPRRLLAIECWPPNVPVAARRLARHGVLVVAADGAQDNVEQGPADRSGRLPLADRSVDVIINRHEAYRASEVARVLRPGGTFLTQQVAYGESDLHRLLDLPEPETGDWTLRYAVNQAAEDGLTVLDGGVGTDVTVYQDVAPLAWYLRQVPWAVPGFDPARNADRLRAVQHRIDSEGPAEVRRQHFWLRATRRAT</sequence>
<dbReference type="AlphaFoldDB" id="A0A7R7HYE1"/>
<dbReference type="Proteomes" id="UP000611640">
    <property type="component" value="Chromosome"/>
</dbReference>
<dbReference type="InterPro" id="IPR029063">
    <property type="entry name" value="SAM-dependent_MTases_sf"/>
</dbReference>
<organism evidence="2 3">
    <name type="scientific">Actinocatenispora thailandica</name>
    <dbReference type="NCBI Taxonomy" id="227318"/>
    <lineage>
        <taxon>Bacteria</taxon>
        <taxon>Bacillati</taxon>
        <taxon>Actinomycetota</taxon>
        <taxon>Actinomycetes</taxon>
        <taxon>Micromonosporales</taxon>
        <taxon>Micromonosporaceae</taxon>
        <taxon>Actinocatenispora</taxon>
    </lineage>
</organism>
<dbReference type="SUPFAM" id="SSF53335">
    <property type="entry name" value="S-adenosyl-L-methionine-dependent methyltransferases"/>
    <property type="match status" value="1"/>
</dbReference>
<dbReference type="GO" id="GO:0008757">
    <property type="term" value="F:S-adenosylmethionine-dependent methyltransferase activity"/>
    <property type="evidence" value="ECO:0007669"/>
    <property type="project" value="InterPro"/>
</dbReference>
<dbReference type="PANTHER" id="PTHR43460">
    <property type="entry name" value="METHYLTRANSFERASE"/>
    <property type="match status" value="1"/>
</dbReference>
<protein>
    <recommendedName>
        <fullName evidence="1">Methyltransferase type 11 domain-containing protein</fullName>
    </recommendedName>
</protein>
<evidence type="ECO:0000313" key="3">
    <source>
        <dbReference type="Proteomes" id="UP000611640"/>
    </source>
</evidence>
<dbReference type="InterPro" id="IPR052939">
    <property type="entry name" value="23S_rRNA_MeTrnsfrase_RlmA"/>
</dbReference>